<dbReference type="EC" id="2.5.1.17" evidence="3"/>
<comment type="pathway">
    <text evidence="1">Cofactor biosynthesis; adenosylcobalamin biosynthesis; adenosylcobalamin from cob(II)yrinate a,c-diamide: step 2/7.</text>
</comment>
<comment type="caution">
    <text evidence="10">The sequence shown here is derived from an EMBL/GenBank/DDBJ whole genome shotgun (WGS) entry which is preliminary data.</text>
</comment>
<evidence type="ECO:0000256" key="1">
    <source>
        <dbReference type="ARBA" id="ARBA00005121"/>
    </source>
</evidence>
<evidence type="ECO:0000256" key="4">
    <source>
        <dbReference type="ARBA" id="ARBA00024929"/>
    </source>
</evidence>
<evidence type="ECO:0000256" key="6">
    <source>
        <dbReference type="ARBA" id="ARBA00033334"/>
    </source>
</evidence>
<dbReference type="CDD" id="cd00561">
    <property type="entry name" value="CobA_ACA"/>
    <property type="match status" value="1"/>
</dbReference>
<sequence>MNGFIHIYTGDGKGKTTAAVGLTVRAIGNGLKVFFVQFIKGAHTGEIEIFQKFPELVDVYRCSTGFIYETPDNSQIETVRKCLKEVEEKIKENNYDMIVLDELSVALSTGLISRSDAERLIQLSENAEIIITGRNAPEWLIERADLVTEMKKLKHYFDRGIKARRGIEY</sequence>
<evidence type="ECO:0000256" key="3">
    <source>
        <dbReference type="ARBA" id="ARBA00012454"/>
    </source>
</evidence>
<evidence type="ECO:0000256" key="2">
    <source>
        <dbReference type="ARBA" id="ARBA00007487"/>
    </source>
</evidence>
<evidence type="ECO:0000313" key="10">
    <source>
        <dbReference type="EMBL" id="HGG99489.1"/>
    </source>
</evidence>
<comment type="catalytic activity">
    <reaction evidence="9">
        <text>2 cob(II)alamin + reduced [electron-transfer flavoprotein] + 2 ATP = 2 adenosylcob(III)alamin + 2 triphosphate + oxidized [electron-transfer flavoprotein] + 3 H(+)</text>
        <dbReference type="Rhea" id="RHEA:28671"/>
        <dbReference type="Rhea" id="RHEA-COMP:10685"/>
        <dbReference type="Rhea" id="RHEA-COMP:10686"/>
        <dbReference type="ChEBI" id="CHEBI:15378"/>
        <dbReference type="ChEBI" id="CHEBI:16304"/>
        <dbReference type="ChEBI" id="CHEBI:18036"/>
        <dbReference type="ChEBI" id="CHEBI:18408"/>
        <dbReference type="ChEBI" id="CHEBI:30616"/>
        <dbReference type="ChEBI" id="CHEBI:57692"/>
        <dbReference type="ChEBI" id="CHEBI:58307"/>
        <dbReference type="EC" id="2.5.1.17"/>
    </reaction>
</comment>
<dbReference type="Gene3D" id="3.40.50.300">
    <property type="entry name" value="P-loop containing nucleotide triphosphate hydrolases"/>
    <property type="match status" value="1"/>
</dbReference>
<dbReference type="InterPro" id="IPR003724">
    <property type="entry name" value="CblAdoTrfase_CobA"/>
</dbReference>
<name>A0A7C4EPR3_9BACT</name>
<dbReference type="GO" id="GO:0008817">
    <property type="term" value="F:corrinoid adenosyltransferase activity"/>
    <property type="evidence" value="ECO:0007669"/>
    <property type="project" value="UniProtKB-EC"/>
</dbReference>
<gene>
    <name evidence="10" type="ORF">ENV75_03430</name>
</gene>
<dbReference type="PIRSF" id="PIRSF015617">
    <property type="entry name" value="Adensltrnsf_CobA"/>
    <property type="match status" value="1"/>
</dbReference>
<dbReference type="EMBL" id="DTHO01000035">
    <property type="protein sequence ID" value="HGG99489.1"/>
    <property type="molecule type" value="Genomic_DNA"/>
</dbReference>
<dbReference type="PANTHER" id="PTHR46638:SF1">
    <property type="entry name" value="CORRINOID ADENOSYLTRANSFERASE"/>
    <property type="match status" value="1"/>
</dbReference>
<dbReference type="SUPFAM" id="SSF52540">
    <property type="entry name" value="P-loop containing nucleoside triphosphate hydrolases"/>
    <property type="match status" value="1"/>
</dbReference>
<dbReference type="Pfam" id="PF02572">
    <property type="entry name" value="CobA_CobO_BtuR"/>
    <property type="match status" value="1"/>
</dbReference>
<evidence type="ECO:0000256" key="7">
    <source>
        <dbReference type="ARBA" id="ARBA00033354"/>
    </source>
</evidence>
<comment type="similarity">
    <text evidence="2">Belongs to the Cob(I)alamin adenosyltransferase family.</text>
</comment>
<evidence type="ECO:0000256" key="8">
    <source>
        <dbReference type="ARBA" id="ARBA00048555"/>
    </source>
</evidence>
<keyword evidence="10" id="KW-0808">Transferase</keyword>
<evidence type="ECO:0000256" key="9">
    <source>
        <dbReference type="ARBA" id="ARBA00048692"/>
    </source>
</evidence>
<protein>
    <recommendedName>
        <fullName evidence="3">corrinoid adenosyltransferase</fullName>
        <ecNumber evidence="3">2.5.1.17</ecNumber>
    </recommendedName>
    <alternativeName>
        <fullName evidence="5">Cob(II)alamin adenosyltransferase</fullName>
    </alternativeName>
    <alternativeName>
        <fullName evidence="7">Cob(II)yrinic acid a,c-diamide adenosyltransferase</fullName>
    </alternativeName>
    <alternativeName>
        <fullName evidence="6">Cobinamide/cobalamin adenosyltransferase</fullName>
    </alternativeName>
</protein>
<dbReference type="InterPro" id="IPR027417">
    <property type="entry name" value="P-loop_NTPase"/>
</dbReference>
<dbReference type="GO" id="GO:0005524">
    <property type="term" value="F:ATP binding"/>
    <property type="evidence" value="ECO:0007669"/>
    <property type="project" value="InterPro"/>
</dbReference>
<evidence type="ECO:0000256" key="5">
    <source>
        <dbReference type="ARBA" id="ARBA00031529"/>
    </source>
</evidence>
<organism evidence="10">
    <name type="scientific">Thermodesulfovibrio aggregans</name>
    <dbReference type="NCBI Taxonomy" id="86166"/>
    <lineage>
        <taxon>Bacteria</taxon>
        <taxon>Pseudomonadati</taxon>
        <taxon>Nitrospirota</taxon>
        <taxon>Thermodesulfovibrionia</taxon>
        <taxon>Thermodesulfovibrionales</taxon>
        <taxon>Thermodesulfovibrionaceae</taxon>
        <taxon>Thermodesulfovibrio</taxon>
    </lineage>
</organism>
<comment type="function">
    <text evidence="4">Required for both de novo synthesis of the corrin ring for the assimilation of exogenous corrinoids. Participates in the adenosylation of a variety of incomplete and complete corrinoids.</text>
</comment>
<accession>A0A7C4EPR3</accession>
<dbReference type="GO" id="GO:0009236">
    <property type="term" value="P:cobalamin biosynthetic process"/>
    <property type="evidence" value="ECO:0007669"/>
    <property type="project" value="InterPro"/>
</dbReference>
<proteinExistence type="inferred from homology"/>
<comment type="catalytic activity">
    <reaction evidence="8">
        <text>2 cob(II)yrinate a,c diamide + reduced [electron-transfer flavoprotein] + 2 ATP = 2 adenosylcob(III)yrinate a,c-diamide + 2 triphosphate + oxidized [electron-transfer flavoprotein] + 3 H(+)</text>
        <dbReference type="Rhea" id="RHEA:11528"/>
        <dbReference type="Rhea" id="RHEA-COMP:10685"/>
        <dbReference type="Rhea" id="RHEA-COMP:10686"/>
        <dbReference type="ChEBI" id="CHEBI:15378"/>
        <dbReference type="ChEBI" id="CHEBI:18036"/>
        <dbReference type="ChEBI" id="CHEBI:30616"/>
        <dbReference type="ChEBI" id="CHEBI:57692"/>
        <dbReference type="ChEBI" id="CHEBI:58307"/>
        <dbReference type="ChEBI" id="CHEBI:58503"/>
        <dbReference type="ChEBI" id="CHEBI:58537"/>
        <dbReference type="EC" id="2.5.1.17"/>
    </reaction>
</comment>
<reference evidence="10" key="1">
    <citation type="journal article" date="2020" name="mSystems">
        <title>Genome- and Community-Level Interaction Insights into Carbon Utilization and Element Cycling Functions of Hydrothermarchaeota in Hydrothermal Sediment.</title>
        <authorList>
            <person name="Zhou Z."/>
            <person name="Liu Y."/>
            <person name="Xu W."/>
            <person name="Pan J."/>
            <person name="Luo Z.H."/>
            <person name="Li M."/>
        </authorList>
    </citation>
    <scope>NUCLEOTIDE SEQUENCE [LARGE SCALE GENOMIC DNA]</scope>
    <source>
        <strain evidence="10">SpSt-788</strain>
    </source>
</reference>
<dbReference type="AlphaFoldDB" id="A0A7C4EPR3"/>
<dbReference type="PANTHER" id="PTHR46638">
    <property type="entry name" value="CORRINOID ADENOSYLTRANSFERASE"/>
    <property type="match status" value="1"/>
</dbReference>